<name>A0A2Z6E124_HYDTE</name>
<comment type="similarity">
    <text evidence="11">Belongs to the ThiI family.</text>
</comment>
<dbReference type="EC" id="2.8.1.4" evidence="11"/>
<keyword evidence="8 11" id="KW-0784">Thiamine biosynthesis</keyword>
<sequence>MRYWVRFAPEIMIKGSSVRKQLSAQLAENLKAVFAKRGIEATFARHRDRIDVTVADPCATAAEAALTQTPGVNQAWRVKTAQLDTPTLDAVAAAIVAEAAPRVTGKRFAVRARRKGTHPFTSQEIERAVGAALLAAAPNAQVDLTQPEVVVELELDGTQLAFVDARIPGLGGFPLGSQGEALALVSGGFDSTVASFMSLRRGVRTHFLFFNLGGAAHDLGVKQMSFYLWQRFALSHRLHFISVPFEGVVEALLTQIPDSYMGVMLKRLMLIAAERIADEMGIDALVTGESVAQVSSQTLRNLALIDCATGKLVLRPLAFVDKGEIITWAERIGARQFAETMPEYCAVISRHPVTHGSFQRLAAVERRFDFARLDEAIAAREVTPVDQLPQTINAQPAVPVVTTPEAGDEILDIRPPERVKAAPLTLPHRVVPFFALKEAAKGFDPNRRYLLYCDKGVLSQLHALRLRQAGFNQVYVFRPNGPPRP</sequence>
<evidence type="ECO:0000256" key="10">
    <source>
        <dbReference type="ARBA" id="ARBA00023284"/>
    </source>
</evidence>
<keyword evidence="15" id="KW-1185">Reference proteome</keyword>
<protein>
    <recommendedName>
        <fullName evidence="11">tRNA sulfurtransferase</fullName>
        <ecNumber evidence="11">2.8.1.4</ecNumber>
    </recommendedName>
    <alternativeName>
        <fullName evidence="11">Sulfur carrier protein ThiS sulfurtransferase</fullName>
    </alternativeName>
    <alternativeName>
        <fullName evidence="11">Thiamine biosynthesis protein ThiI</fullName>
    </alternativeName>
    <alternativeName>
        <fullName evidence="11">tRNA 4-thiouridine synthase</fullName>
    </alternativeName>
</protein>
<evidence type="ECO:0000256" key="11">
    <source>
        <dbReference type="HAMAP-Rule" id="MF_00021"/>
    </source>
</evidence>
<proteinExistence type="inferred from homology"/>
<evidence type="ECO:0000256" key="4">
    <source>
        <dbReference type="ARBA" id="ARBA00022679"/>
    </source>
</evidence>
<evidence type="ECO:0000256" key="8">
    <source>
        <dbReference type="ARBA" id="ARBA00022977"/>
    </source>
</evidence>
<dbReference type="InterPro" id="IPR004114">
    <property type="entry name" value="THUMP_dom"/>
</dbReference>
<comment type="caution">
    <text evidence="11">Lacks conserved residue(s) required for the propagation of feature annotation.</text>
</comment>
<dbReference type="SMART" id="SM00981">
    <property type="entry name" value="THUMP"/>
    <property type="match status" value="1"/>
</dbReference>
<dbReference type="NCBIfam" id="TIGR04271">
    <property type="entry name" value="ThiI_C_thiazole"/>
    <property type="match status" value="1"/>
</dbReference>
<evidence type="ECO:0000256" key="6">
    <source>
        <dbReference type="ARBA" id="ARBA00022840"/>
    </source>
</evidence>
<evidence type="ECO:0000256" key="2">
    <source>
        <dbReference type="ARBA" id="ARBA00022490"/>
    </source>
</evidence>
<feature type="domain" description="Rhodanese" evidence="12">
    <location>
        <begin position="431"/>
        <end position="482"/>
    </location>
</feature>
<dbReference type="NCBIfam" id="TIGR00342">
    <property type="entry name" value="tRNA uracil 4-sulfurtransferase ThiI"/>
    <property type="match status" value="1"/>
</dbReference>
<dbReference type="RefSeq" id="WP_119335938.1">
    <property type="nucleotide sequence ID" value="NZ_AP018558.1"/>
</dbReference>
<keyword evidence="10" id="KW-0676">Redox-active center</keyword>
<dbReference type="HAMAP" id="MF_00021">
    <property type="entry name" value="ThiI"/>
    <property type="match status" value="1"/>
</dbReference>
<dbReference type="CDD" id="cd00158">
    <property type="entry name" value="RHOD"/>
    <property type="match status" value="1"/>
</dbReference>
<dbReference type="CDD" id="cd11716">
    <property type="entry name" value="THUMP_ThiI"/>
    <property type="match status" value="1"/>
</dbReference>
<dbReference type="InterPro" id="IPR036873">
    <property type="entry name" value="Rhodanese-like_dom_sf"/>
</dbReference>
<dbReference type="GO" id="GO:0002937">
    <property type="term" value="P:tRNA 4-thiouridine biosynthesis"/>
    <property type="evidence" value="ECO:0007669"/>
    <property type="project" value="TreeGrafter"/>
</dbReference>
<evidence type="ECO:0000259" key="13">
    <source>
        <dbReference type="PROSITE" id="PS51165"/>
    </source>
</evidence>
<organism evidence="14 15">
    <name type="scientific">Hydrogenophilus thermoluteolus</name>
    <name type="common">Pseudomonas hydrogenothermophila</name>
    <dbReference type="NCBI Taxonomy" id="297"/>
    <lineage>
        <taxon>Bacteria</taxon>
        <taxon>Pseudomonadati</taxon>
        <taxon>Pseudomonadota</taxon>
        <taxon>Hydrogenophilia</taxon>
        <taxon>Hydrogenophilales</taxon>
        <taxon>Hydrogenophilaceae</taxon>
        <taxon>Hydrogenophilus</taxon>
    </lineage>
</organism>
<dbReference type="SUPFAM" id="SSF52402">
    <property type="entry name" value="Adenine nucleotide alpha hydrolases-like"/>
    <property type="match status" value="1"/>
</dbReference>
<dbReference type="InterPro" id="IPR054173">
    <property type="entry name" value="ThiI_fer"/>
</dbReference>
<dbReference type="GO" id="GO:0005829">
    <property type="term" value="C:cytosol"/>
    <property type="evidence" value="ECO:0007669"/>
    <property type="project" value="TreeGrafter"/>
</dbReference>
<feature type="binding site" evidence="11">
    <location>
        <position position="288"/>
    </location>
    <ligand>
        <name>ATP</name>
        <dbReference type="ChEBI" id="CHEBI:30616"/>
    </ligand>
</feature>
<dbReference type="PANTHER" id="PTHR43209">
    <property type="entry name" value="TRNA SULFURTRANSFERASE"/>
    <property type="match status" value="1"/>
</dbReference>
<keyword evidence="9" id="KW-1015">Disulfide bond</keyword>
<dbReference type="InterPro" id="IPR003720">
    <property type="entry name" value="tRNA_STrfase"/>
</dbReference>
<evidence type="ECO:0000256" key="1">
    <source>
        <dbReference type="ARBA" id="ARBA00004496"/>
    </source>
</evidence>
<comment type="function">
    <text evidence="11">Catalyzes the ATP-dependent transfer of a sulfur to tRNA to produce 4-thiouridine in position 8 of tRNAs, which functions as a near-UV photosensor. Also catalyzes the transfer of sulfur to the sulfur carrier protein ThiS, forming ThiS-thiocarboxylate. This is a step in the synthesis of thiazole, in the thiamine biosynthesis pathway. The sulfur is donated as persulfide by IscS.</text>
</comment>
<reference evidence="14 15" key="1">
    <citation type="submission" date="2018-04" db="EMBL/GenBank/DDBJ databases">
        <title>Complete genome sequence of Hydrogenophilus thermoluteolus TH-1.</title>
        <authorList>
            <person name="Arai H."/>
        </authorList>
    </citation>
    <scope>NUCLEOTIDE SEQUENCE [LARGE SCALE GENOMIC DNA]</scope>
    <source>
        <strain evidence="14 15">TH-1</strain>
    </source>
</reference>
<dbReference type="GO" id="GO:0140741">
    <property type="term" value="F:tRNA-uracil-4 sulfurtransferase activity"/>
    <property type="evidence" value="ECO:0007669"/>
    <property type="project" value="UniProtKB-EC"/>
</dbReference>
<dbReference type="EMBL" id="AP018558">
    <property type="protein sequence ID" value="BBD78299.1"/>
    <property type="molecule type" value="Genomic_DNA"/>
</dbReference>
<dbReference type="InterPro" id="IPR001763">
    <property type="entry name" value="Rhodanese-like_dom"/>
</dbReference>
<dbReference type="OrthoDB" id="9773948at2"/>
<evidence type="ECO:0000259" key="12">
    <source>
        <dbReference type="PROSITE" id="PS50206"/>
    </source>
</evidence>
<dbReference type="PROSITE" id="PS50206">
    <property type="entry name" value="RHODANESE_3"/>
    <property type="match status" value="1"/>
</dbReference>
<dbReference type="GO" id="GO:0009228">
    <property type="term" value="P:thiamine biosynthetic process"/>
    <property type="evidence" value="ECO:0007669"/>
    <property type="project" value="UniProtKB-KW"/>
</dbReference>
<dbReference type="InterPro" id="IPR050102">
    <property type="entry name" value="tRNA_sulfurtransferase_ThiI"/>
</dbReference>
<feature type="active site" description="Cysteine persulfide intermediate" evidence="11">
    <location>
        <position position="453"/>
    </location>
</feature>
<comment type="catalytic activity">
    <reaction evidence="11">
        <text>[ThiS sulfur-carrier protein]-C-terminal Gly-Gly-AMP + S-sulfanyl-L-cysteinyl-[cysteine desulfurase] + AH2 = [ThiS sulfur-carrier protein]-C-terminal-Gly-aminoethanethioate + L-cysteinyl-[cysteine desulfurase] + A + AMP + 2 H(+)</text>
        <dbReference type="Rhea" id="RHEA:43340"/>
        <dbReference type="Rhea" id="RHEA-COMP:12157"/>
        <dbReference type="Rhea" id="RHEA-COMP:12158"/>
        <dbReference type="Rhea" id="RHEA-COMP:12910"/>
        <dbReference type="Rhea" id="RHEA-COMP:19908"/>
        <dbReference type="ChEBI" id="CHEBI:13193"/>
        <dbReference type="ChEBI" id="CHEBI:15378"/>
        <dbReference type="ChEBI" id="CHEBI:17499"/>
        <dbReference type="ChEBI" id="CHEBI:29950"/>
        <dbReference type="ChEBI" id="CHEBI:61963"/>
        <dbReference type="ChEBI" id="CHEBI:90618"/>
        <dbReference type="ChEBI" id="CHEBI:232372"/>
        <dbReference type="ChEBI" id="CHEBI:456215"/>
    </reaction>
</comment>
<dbReference type="UniPathway" id="UPA00060"/>
<keyword evidence="2 11" id="KW-0963">Cytoplasm</keyword>
<dbReference type="Gene3D" id="3.40.50.620">
    <property type="entry name" value="HUPs"/>
    <property type="match status" value="1"/>
</dbReference>
<feature type="binding site" evidence="11">
    <location>
        <begin position="184"/>
        <end position="185"/>
    </location>
    <ligand>
        <name>ATP</name>
        <dbReference type="ChEBI" id="CHEBI:30616"/>
    </ligand>
</feature>
<dbReference type="GO" id="GO:0000049">
    <property type="term" value="F:tRNA binding"/>
    <property type="evidence" value="ECO:0007669"/>
    <property type="project" value="UniProtKB-UniRule"/>
</dbReference>
<evidence type="ECO:0000256" key="5">
    <source>
        <dbReference type="ARBA" id="ARBA00022741"/>
    </source>
</evidence>
<accession>A0A2Z6E124</accession>
<feature type="binding site" evidence="11">
    <location>
        <position position="266"/>
    </location>
    <ligand>
        <name>ATP</name>
        <dbReference type="ChEBI" id="CHEBI:30616"/>
    </ligand>
</feature>
<dbReference type="PROSITE" id="PS51165">
    <property type="entry name" value="THUMP"/>
    <property type="match status" value="1"/>
</dbReference>
<dbReference type="AlphaFoldDB" id="A0A2Z6E124"/>
<evidence type="ECO:0000313" key="14">
    <source>
        <dbReference type="EMBL" id="BBD78299.1"/>
    </source>
</evidence>
<dbReference type="InterPro" id="IPR026340">
    <property type="entry name" value="THII_Thiazole_biosynth_dom"/>
</dbReference>
<dbReference type="SUPFAM" id="SSF52821">
    <property type="entry name" value="Rhodanese/Cell cycle control phosphatase"/>
    <property type="match status" value="1"/>
</dbReference>
<evidence type="ECO:0000313" key="15">
    <source>
        <dbReference type="Proteomes" id="UP000262004"/>
    </source>
</evidence>
<dbReference type="Proteomes" id="UP000262004">
    <property type="component" value="Chromosome"/>
</dbReference>
<dbReference type="GO" id="GO:0009229">
    <property type="term" value="P:thiamine diphosphate biosynthetic process"/>
    <property type="evidence" value="ECO:0007669"/>
    <property type="project" value="UniProtKB-UniRule"/>
</dbReference>
<comment type="pathway">
    <text evidence="11">Cofactor biosynthesis; thiamine diphosphate biosynthesis.</text>
</comment>
<dbReference type="GO" id="GO:0005524">
    <property type="term" value="F:ATP binding"/>
    <property type="evidence" value="ECO:0007669"/>
    <property type="project" value="UniProtKB-UniRule"/>
</dbReference>
<dbReference type="Pfam" id="PF02926">
    <property type="entry name" value="THUMP"/>
    <property type="match status" value="1"/>
</dbReference>
<gene>
    <name evidence="11" type="primary">thiI</name>
    <name evidence="14" type="ORF">HPTL_2045</name>
</gene>
<keyword evidence="4 11" id="KW-0808">Transferase</keyword>
<evidence type="ECO:0000256" key="9">
    <source>
        <dbReference type="ARBA" id="ARBA00023157"/>
    </source>
</evidence>
<dbReference type="GO" id="GO:0052837">
    <property type="term" value="P:thiazole biosynthetic process"/>
    <property type="evidence" value="ECO:0007669"/>
    <property type="project" value="InterPro"/>
</dbReference>
<dbReference type="GO" id="GO:0004810">
    <property type="term" value="F:CCA tRNA nucleotidyltransferase activity"/>
    <property type="evidence" value="ECO:0007669"/>
    <property type="project" value="InterPro"/>
</dbReference>
<dbReference type="InterPro" id="IPR014729">
    <property type="entry name" value="Rossmann-like_a/b/a_fold"/>
</dbReference>
<keyword evidence="7 11" id="KW-0694">RNA-binding</keyword>
<dbReference type="PANTHER" id="PTHR43209:SF1">
    <property type="entry name" value="TRNA SULFURTRANSFERASE"/>
    <property type="match status" value="1"/>
</dbReference>
<comment type="subcellular location">
    <subcellularLocation>
        <location evidence="1 11">Cytoplasm</location>
    </subcellularLocation>
</comment>
<keyword evidence="6 11" id="KW-0067">ATP-binding</keyword>
<evidence type="ECO:0000256" key="3">
    <source>
        <dbReference type="ARBA" id="ARBA00022555"/>
    </source>
</evidence>
<feature type="binding site" evidence="11">
    <location>
        <position position="297"/>
    </location>
    <ligand>
        <name>ATP</name>
        <dbReference type="ChEBI" id="CHEBI:30616"/>
    </ligand>
</feature>
<dbReference type="Pfam" id="PF02568">
    <property type="entry name" value="ThiI"/>
    <property type="match status" value="1"/>
</dbReference>
<comment type="catalytic activity">
    <reaction evidence="11">
        <text>[ThiI sulfur-carrier protein]-S-sulfanyl-L-cysteine + a uridine in tRNA + 2 reduced [2Fe-2S]-[ferredoxin] + ATP + H(+) = [ThiI sulfur-carrier protein]-L-cysteine + a 4-thiouridine in tRNA + 2 oxidized [2Fe-2S]-[ferredoxin] + AMP + diphosphate</text>
        <dbReference type="Rhea" id="RHEA:24176"/>
        <dbReference type="Rhea" id="RHEA-COMP:10000"/>
        <dbReference type="Rhea" id="RHEA-COMP:10001"/>
        <dbReference type="Rhea" id="RHEA-COMP:13337"/>
        <dbReference type="Rhea" id="RHEA-COMP:13338"/>
        <dbReference type="Rhea" id="RHEA-COMP:13339"/>
        <dbReference type="Rhea" id="RHEA-COMP:13340"/>
        <dbReference type="ChEBI" id="CHEBI:15378"/>
        <dbReference type="ChEBI" id="CHEBI:29950"/>
        <dbReference type="ChEBI" id="CHEBI:30616"/>
        <dbReference type="ChEBI" id="CHEBI:33019"/>
        <dbReference type="ChEBI" id="CHEBI:33737"/>
        <dbReference type="ChEBI" id="CHEBI:33738"/>
        <dbReference type="ChEBI" id="CHEBI:61963"/>
        <dbReference type="ChEBI" id="CHEBI:65315"/>
        <dbReference type="ChEBI" id="CHEBI:136798"/>
        <dbReference type="ChEBI" id="CHEBI:456215"/>
        <dbReference type="EC" id="2.8.1.4"/>
    </reaction>
</comment>
<dbReference type="InterPro" id="IPR020536">
    <property type="entry name" value="ThiI_AANH"/>
</dbReference>
<dbReference type="InterPro" id="IPR049962">
    <property type="entry name" value="THUMP_ThiI"/>
</dbReference>
<dbReference type="Pfam" id="PF22025">
    <property type="entry name" value="ThiI_fer"/>
    <property type="match status" value="1"/>
</dbReference>
<feature type="domain" description="THUMP" evidence="13">
    <location>
        <begin position="60"/>
        <end position="166"/>
    </location>
</feature>
<dbReference type="InterPro" id="IPR049961">
    <property type="entry name" value="ThiI_N"/>
</dbReference>
<keyword evidence="5 11" id="KW-0547">Nucleotide-binding</keyword>
<dbReference type="Gene3D" id="3.30.2130.30">
    <property type="match status" value="1"/>
</dbReference>
<dbReference type="Gene3D" id="3.40.250.10">
    <property type="entry name" value="Rhodanese-like domain"/>
    <property type="match status" value="1"/>
</dbReference>
<dbReference type="KEGG" id="htl:HPTL_2045"/>
<dbReference type="SUPFAM" id="SSF143437">
    <property type="entry name" value="THUMP domain-like"/>
    <property type="match status" value="1"/>
</dbReference>
<evidence type="ECO:0000256" key="7">
    <source>
        <dbReference type="ARBA" id="ARBA00022884"/>
    </source>
</evidence>
<keyword evidence="3 11" id="KW-0820">tRNA-binding</keyword>